<dbReference type="OrthoDB" id="946510at2"/>
<evidence type="ECO:0000313" key="2">
    <source>
        <dbReference type="EMBL" id="REA64149.1"/>
    </source>
</evidence>
<evidence type="ECO:0008006" key="4">
    <source>
        <dbReference type="Google" id="ProtNLM"/>
    </source>
</evidence>
<evidence type="ECO:0000313" key="3">
    <source>
        <dbReference type="Proteomes" id="UP000256373"/>
    </source>
</evidence>
<accession>A0A3D8YH20</accession>
<dbReference type="RefSeq" id="WP_115828757.1">
    <property type="nucleotide sequence ID" value="NZ_QNUL01000001.1"/>
</dbReference>
<keyword evidence="3" id="KW-1185">Reference proteome</keyword>
<sequence>MKTKITSICFAIMLLMTAFNASAQNPAGKIYYVLSGESFQLKPALGNLAGYVWKDNGTDITSGIAADGTLTYTFDLATGTTAAVTKTLSLGILDVVGGCLSNLVNHTVVVLPKLLLTLTPAISDFCNNLTTISTTITASLTDIPASLATYGVTIASTYKWFKGEELLSETGPTLTVTDIGTYRSERVYNLPTDGSFKSDGGKVANAILGSAEIKKDKVVPNTPDIQLL</sequence>
<comment type="caution">
    <text evidence="2">The sequence shown here is derived from an EMBL/GenBank/DDBJ whole genome shotgun (WGS) entry which is preliminary data.</text>
</comment>
<reference evidence="2 3" key="1">
    <citation type="submission" date="2018-07" db="EMBL/GenBank/DDBJ databases">
        <title>Dyadobacter roseus sp. nov., isolated from rose rhizosphere soil.</title>
        <authorList>
            <person name="Chen L."/>
        </authorList>
    </citation>
    <scope>NUCLEOTIDE SEQUENCE [LARGE SCALE GENOMIC DNA]</scope>
    <source>
        <strain evidence="2 3">RS19</strain>
    </source>
</reference>
<dbReference type="EMBL" id="QNUL01000001">
    <property type="protein sequence ID" value="REA64149.1"/>
    <property type="molecule type" value="Genomic_DNA"/>
</dbReference>
<dbReference type="AlphaFoldDB" id="A0A3D8YH20"/>
<dbReference type="Proteomes" id="UP000256373">
    <property type="component" value="Unassembled WGS sequence"/>
</dbReference>
<evidence type="ECO:0000256" key="1">
    <source>
        <dbReference type="SAM" id="SignalP"/>
    </source>
</evidence>
<proteinExistence type="predicted"/>
<gene>
    <name evidence="2" type="ORF">DSL64_00930</name>
</gene>
<organism evidence="2 3">
    <name type="scientific">Dyadobacter luteus</name>
    <dbReference type="NCBI Taxonomy" id="2259619"/>
    <lineage>
        <taxon>Bacteria</taxon>
        <taxon>Pseudomonadati</taxon>
        <taxon>Bacteroidota</taxon>
        <taxon>Cytophagia</taxon>
        <taxon>Cytophagales</taxon>
        <taxon>Spirosomataceae</taxon>
        <taxon>Dyadobacter</taxon>
    </lineage>
</organism>
<feature type="signal peptide" evidence="1">
    <location>
        <begin position="1"/>
        <end position="23"/>
    </location>
</feature>
<protein>
    <recommendedName>
        <fullName evidence="4">Ig-like domain-containing protein</fullName>
    </recommendedName>
</protein>
<feature type="chain" id="PRO_5017669927" description="Ig-like domain-containing protein" evidence="1">
    <location>
        <begin position="24"/>
        <end position="228"/>
    </location>
</feature>
<name>A0A3D8YH20_9BACT</name>
<keyword evidence="1" id="KW-0732">Signal</keyword>